<feature type="transmembrane region" description="Helical" evidence="1">
    <location>
        <begin position="166"/>
        <end position="186"/>
    </location>
</feature>
<dbReference type="Proteomes" id="UP000254575">
    <property type="component" value="Unassembled WGS sequence"/>
</dbReference>
<dbReference type="AlphaFoldDB" id="A0A380N077"/>
<name>A0A380N077_9GAMM</name>
<keyword evidence="1" id="KW-0472">Membrane</keyword>
<dbReference type="EMBL" id="UHIA01000004">
    <property type="protein sequence ID" value="SUO98199.1"/>
    <property type="molecule type" value="Genomic_DNA"/>
</dbReference>
<proteinExistence type="predicted"/>
<evidence type="ECO:0000313" key="3">
    <source>
        <dbReference type="Proteomes" id="UP000254575"/>
    </source>
</evidence>
<organism evidence="2 3">
    <name type="scientific">Suttonella indologenes</name>
    <dbReference type="NCBI Taxonomy" id="13276"/>
    <lineage>
        <taxon>Bacteria</taxon>
        <taxon>Pseudomonadati</taxon>
        <taxon>Pseudomonadota</taxon>
        <taxon>Gammaproteobacteria</taxon>
        <taxon>Cardiobacteriales</taxon>
        <taxon>Cardiobacteriaceae</taxon>
        <taxon>Suttonella</taxon>
    </lineage>
</organism>
<reference evidence="2 3" key="1">
    <citation type="submission" date="2018-06" db="EMBL/GenBank/DDBJ databases">
        <authorList>
            <consortium name="Pathogen Informatics"/>
            <person name="Doyle S."/>
        </authorList>
    </citation>
    <scope>NUCLEOTIDE SEQUENCE [LARGE SCALE GENOMIC DNA]</scope>
    <source>
        <strain evidence="2 3">NCTC10717</strain>
    </source>
</reference>
<keyword evidence="3" id="KW-1185">Reference proteome</keyword>
<evidence type="ECO:0000256" key="1">
    <source>
        <dbReference type="SAM" id="Phobius"/>
    </source>
</evidence>
<evidence type="ECO:0000313" key="2">
    <source>
        <dbReference type="EMBL" id="SUO98199.1"/>
    </source>
</evidence>
<protein>
    <submittedName>
        <fullName evidence="2">Uncharacterized protein</fullName>
    </submittedName>
</protein>
<keyword evidence="1" id="KW-0812">Transmembrane</keyword>
<sequence>MSRIVFLNKNMLLIFLITSILFALIYYWILGFSFYLILILINLFLYPLLFVKQSYLKISSWFLLGMQFFFFMNHPTIDFDNIESTENINIGYSKSFLTQEFLTPHFIIRCFNIRCNFFYVTVHYKAKKEYKKILFSSSVLNDKIIEEDYFKQELYSIKSKFFRYKFIYFVVFIHAFLLIFLNSFYIRGEKKWQHH</sequence>
<keyword evidence="1" id="KW-1133">Transmembrane helix</keyword>
<feature type="transmembrane region" description="Helical" evidence="1">
    <location>
        <begin position="12"/>
        <end position="29"/>
    </location>
</feature>
<gene>
    <name evidence="2" type="ORF">NCTC10717_01940</name>
</gene>
<accession>A0A380N077</accession>
<feature type="transmembrane region" description="Helical" evidence="1">
    <location>
        <begin position="35"/>
        <end position="51"/>
    </location>
</feature>